<evidence type="ECO:0000259" key="1">
    <source>
        <dbReference type="Pfam" id="PF21277"/>
    </source>
</evidence>
<dbReference type="InterPro" id="IPR049073">
    <property type="entry name" value="T6SS_VgrG3-like_C"/>
</dbReference>
<feature type="domain" description="Type VI secretion system spike protein VgrG3-like C-terminal" evidence="1">
    <location>
        <begin position="117"/>
        <end position="309"/>
    </location>
</feature>
<dbReference type="EMBL" id="CP046400">
    <property type="protein sequence ID" value="QGY40943.1"/>
    <property type="molecule type" value="Genomic_DNA"/>
</dbReference>
<evidence type="ECO:0000313" key="3">
    <source>
        <dbReference type="Proteomes" id="UP000428328"/>
    </source>
</evidence>
<dbReference type="Proteomes" id="UP000428328">
    <property type="component" value="Chromosome"/>
</dbReference>
<sequence>MSFGPIEQYNALAAMQSGKGGGNPVRNVQLQAAFDTQMRTAQSLFGEGSTEYGEGSASRGFDMGILNDAMMFEALSTISRLMRDEAGLPRQVAVSRKMAGTTQAPVAAPLPEAPNVGSLSARFESGSDGVATIGYDRVGGTSYGKYQIASKPGSMDRFLTYLDAEAPELATRLRQAGPTDTGSKEGGMPEAWKEIAAQQPERFEKLQHDFIATETYDPARNMIFKQTGLDFDNAPPALREVLWSTAVQHGPTGAARIFNKVIDRFVGQVSEGKFDAKLIEGVYDTRKTQFGSSTQRVRRAVANRLNEEKQIALNMLGETSLNRIV</sequence>
<evidence type="ECO:0000313" key="2">
    <source>
        <dbReference type="EMBL" id="QGY40943.1"/>
    </source>
</evidence>
<dbReference type="Pfam" id="PF21277">
    <property type="entry name" value="T6SS_VgrG3-like_C"/>
    <property type="match status" value="1"/>
</dbReference>
<gene>
    <name evidence="2" type="ORF">GM415_12645</name>
</gene>
<dbReference type="KEGG" id="psel:GM415_12645"/>
<protein>
    <recommendedName>
        <fullName evidence="1">Type VI secretion system spike protein VgrG3-like C-terminal domain-containing protein</fullName>
    </recommendedName>
</protein>
<proteinExistence type="predicted"/>
<reference evidence="2 3" key="1">
    <citation type="submission" date="2019-11" db="EMBL/GenBank/DDBJ databases">
        <authorList>
            <person name="Zheng R.K."/>
            <person name="Sun C.M."/>
        </authorList>
    </citation>
    <scope>NUCLEOTIDE SEQUENCE [LARGE SCALE GENOMIC DNA]</scope>
    <source>
        <strain evidence="2 3">SRB007</strain>
    </source>
</reference>
<keyword evidence="3" id="KW-1185">Reference proteome</keyword>
<dbReference type="AlphaFoldDB" id="A0A6I6JKX7"/>
<dbReference type="RefSeq" id="WP_158948728.1">
    <property type="nucleotide sequence ID" value="NZ_CP046400.1"/>
</dbReference>
<name>A0A6I6JKX7_9BACT</name>
<organism evidence="2 3">
    <name type="scientific">Pseudodesulfovibrio cashew</name>
    <dbReference type="NCBI Taxonomy" id="2678688"/>
    <lineage>
        <taxon>Bacteria</taxon>
        <taxon>Pseudomonadati</taxon>
        <taxon>Thermodesulfobacteriota</taxon>
        <taxon>Desulfovibrionia</taxon>
        <taxon>Desulfovibrionales</taxon>
        <taxon>Desulfovibrionaceae</taxon>
    </lineage>
</organism>
<accession>A0A6I6JKX7</accession>